<reference evidence="8" key="1">
    <citation type="submission" date="2018-05" db="EMBL/GenBank/DDBJ databases">
        <title>Ignatzschineria dubaiensis sp. nov., isolated from necrotic foot tissues of dromedaries (Camelus dromedarius) and associated maggots in Dubai, United Arab Emirates.</title>
        <authorList>
            <person name="Tsang C.C."/>
            <person name="Tang J.Y.M."/>
            <person name="Fong J.Y.H."/>
            <person name="Kinne J."/>
            <person name="Lee H.H."/>
            <person name="Joseph M."/>
            <person name="Jose S."/>
            <person name="Schuster R.K."/>
            <person name="Tang Y."/>
            <person name="Sivakumar S."/>
            <person name="Chen J.H.K."/>
            <person name="Teng J.L.L."/>
            <person name="Lau S.K.P."/>
            <person name="Wernery U."/>
            <person name="Woo P.C.Y."/>
        </authorList>
    </citation>
    <scope>NUCLEOTIDE SEQUENCE [LARGE SCALE GENOMIC DNA]</scope>
    <source>
        <strain evidence="8">KCTC 22644</strain>
    </source>
</reference>
<name>A0A2U2AFB3_9GAMM</name>
<gene>
    <name evidence="5 7" type="primary">tolB</name>
    <name evidence="7" type="ORF">DC083_05550</name>
</gene>
<keyword evidence="3 5" id="KW-0732">Signal</keyword>
<dbReference type="InterPro" id="IPR011042">
    <property type="entry name" value="6-blade_b-propeller_TolB-like"/>
</dbReference>
<comment type="function">
    <text evidence="5">Part of the Tol-Pal system, which plays a role in outer membrane invagination during cell division and is important for maintaining outer membrane integrity.</text>
</comment>
<dbReference type="AlphaFoldDB" id="A0A2U2AFB3"/>
<dbReference type="Pfam" id="PF04052">
    <property type="entry name" value="TolB_N"/>
    <property type="match status" value="1"/>
</dbReference>
<dbReference type="Pfam" id="PF07676">
    <property type="entry name" value="PD40"/>
    <property type="match status" value="4"/>
</dbReference>
<dbReference type="Gene3D" id="3.40.50.10070">
    <property type="entry name" value="TolB, N-terminal domain"/>
    <property type="match status" value="1"/>
</dbReference>
<dbReference type="OrthoDB" id="9802240at2"/>
<keyword evidence="8" id="KW-1185">Reference proteome</keyword>
<dbReference type="Gene3D" id="2.120.10.30">
    <property type="entry name" value="TolB, C-terminal domain"/>
    <property type="match status" value="1"/>
</dbReference>
<dbReference type="PANTHER" id="PTHR36842:SF1">
    <property type="entry name" value="PROTEIN TOLB"/>
    <property type="match status" value="1"/>
</dbReference>
<dbReference type="SUPFAM" id="SSF69304">
    <property type="entry name" value="Tricorn protease N-terminal domain"/>
    <property type="match status" value="1"/>
</dbReference>
<organism evidence="7 8">
    <name type="scientific">Ignatzschineria ureiclastica</name>
    <dbReference type="NCBI Taxonomy" id="472582"/>
    <lineage>
        <taxon>Bacteria</taxon>
        <taxon>Pseudomonadati</taxon>
        <taxon>Pseudomonadota</taxon>
        <taxon>Gammaproteobacteria</taxon>
        <taxon>Cardiobacteriales</taxon>
        <taxon>Ignatzschineriaceae</taxon>
        <taxon>Ignatzschineria</taxon>
    </lineage>
</organism>
<dbReference type="EMBL" id="QEWQ01000003">
    <property type="protein sequence ID" value="PWD81352.1"/>
    <property type="molecule type" value="Genomic_DNA"/>
</dbReference>
<dbReference type="RefSeq" id="WP_109189243.1">
    <property type="nucleotide sequence ID" value="NZ_BMYA01000003.1"/>
</dbReference>
<dbReference type="HAMAP" id="MF_00671">
    <property type="entry name" value="TolB"/>
    <property type="match status" value="1"/>
</dbReference>
<evidence type="ECO:0000256" key="3">
    <source>
        <dbReference type="ARBA" id="ARBA00022729"/>
    </source>
</evidence>
<dbReference type="InterPro" id="IPR007195">
    <property type="entry name" value="TolB_N"/>
</dbReference>
<evidence type="ECO:0000259" key="6">
    <source>
        <dbReference type="Pfam" id="PF04052"/>
    </source>
</evidence>
<comment type="similarity">
    <text evidence="2 5">Belongs to the TolB family.</text>
</comment>
<dbReference type="Proteomes" id="UP000245020">
    <property type="component" value="Unassembled WGS sequence"/>
</dbReference>
<dbReference type="InterPro" id="IPR014167">
    <property type="entry name" value="Tol-Pal_TolB"/>
</dbReference>
<keyword evidence="5" id="KW-0132">Cell division</keyword>
<dbReference type="InterPro" id="IPR011659">
    <property type="entry name" value="WD40"/>
</dbReference>
<keyword evidence="4 5" id="KW-0574">Periplasm</keyword>
<feature type="domain" description="TolB N-terminal" evidence="6">
    <location>
        <begin position="31"/>
        <end position="104"/>
    </location>
</feature>
<proteinExistence type="inferred from homology"/>
<dbReference type="SUPFAM" id="SSF52964">
    <property type="entry name" value="TolB, N-terminal domain"/>
    <property type="match status" value="1"/>
</dbReference>
<comment type="subunit">
    <text evidence="5">The Tol-Pal system is composed of five core proteins: the inner membrane proteins TolA, TolQ and TolR, the periplasmic protein TolB and the outer membrane protein Pal. They form a network linking the inner and outer membranes and the peptidoglycan layer.</text>
</comment>
<evidence type="ECO:0000256" key="1">
    <source>
        <dbReference type="ARBA" id="ARBA00004418"/>
    </source>
</evidence>
<dbReference type="GO" id="GO:0042597">
    <property type="term" value="C:periplasmic space"/>
    <property type="evidence" value="ECO:0007669"/>
    <property type="project" value="UniProtKB-SubCell"/>
</dbReference>
<comment type="caution">
    <text evidence="7">The sequence shown here is derived from an EMBL/GenBank/DDBJ whole genome shotgun (WGS) entry which is preliminary data.</text>
</comment>
<dbReference type="NCBIfam" id="TIGR02800">
    <property type="entry name" value="propeller_TolB"/>
    <property type="match status" value="1"/>
</dbReference>
<dbReference type="GO" id="GO:0051301">
    <property type="term" value="P:cell division"/>
    <property type="evidence" value="ECO:0007669"/>
    <property type="project" value="UniProtKB-UniRule"/>
</dbReference>
<evidence type="ECO:0000313" key="8">
    <source>
        <dbReference type="Proteomes" id="UP000245020"/>
    </source>
</evidence>
<dbReference type="GO" id="GO:0017038">
    <property type="term" value="P:protein import"/>
    <property type="evidence" value="ECO:0007669"/>
    <property type="project" value="InterPro"/>
</dbReference>
<evidence type="ECO:0000313" key="7">
    <source>
        <dbReference type="EMBL" id="PWD81352.1"/>
    </source>
</evidence>
<evidence type="ECO:0000256" key="4">
    <source>
        <dbReference type="ARBA" id="ARBA00022764"/>
    </source>
</evidence>
<comment type="subcellular location">
    <subcellularLocation>
        <location evidence="1 5">Periplasm</location>
    </subcellularLocation>
</comment>
<sequence>MSQFRVKYFKQWLLLMIFSLVAIMPVSAQVKLEIVKASSNAYPIALVDQATNSQPFLTVISNDLQRSGRFIPKTGLAVPQQLTSVAQADSGIWRAAGINFIVIMTQKGNMLQVDVGDTFSRTVRASRQFQYVNDEKGERLVAHKVADFIYETILGVPGSFSSKVAYVSRNNNRNFSLVVADADGAYPQVILESPEPILSPTWSPDGRKIAYASFEKKRNQIVVQDLYSGQRHVVISEPGINSAPTWSPDGTKLAFTLSKDGSPEIYRANIDGSDLRRLTNHPGIDTEPAWGRDGMIYFTSDRGGSPQIYKMSENGGPAVRVSNTGNYNANASLSADGKQLAMMQRLPGQGFGIAVMDLTTGEVKRLTNGGKDEAPSFSGNSHMILYSDGRGGLKIISTDGNVEQRFYGIGADVRKPSWSPNVR</sequence>
<dbReference type="PANTHER" id="PTHR36842">
    <property type="entry name" value="PROTEIN TOLB HOMOLOG"/>
    <property type="match status" value="1"/>
</dbReference>
<keyword evidence="5" id="KW-0131">Cell cycle</keyword>
<protein>
    <recommendedName>
        <fullName evidence="5">Tol-Pal system protein TolB</fullName>
    </recommendedName>
</protein>
<accession>A0A2U2AFB3</accession>
<evidence type="ECO:0000256" key="2">
    <source>
        <dbReference type="ARBA" id="ARBA00009820"/>
    </source>
</evidence>
<evidence type="ECO:0000256" key="5">
    <source>
        <dbReference type="HAMAP-Rule" id="MF_00671"/>
    </source>
</evidence>